<feature type="region of interest" description="Disordered" evidence="1">
    <location>
        <begin position="127"/>
        <end position="163"/>
    </location>
</feature>
<proteinExistence type="predicted"/>
<protein>
    <submittedName>
        <fullName evidence="2">Uncharacterized protein</fullName>
    </submittedName>
</protein>
<comment type="caution">
    <text evidence="2">The sequence shown here is derived from an EMBL/GenBank/DDBJ whole genome shotgun (WGS) entry which is preliminary data.</text>
</comment>
<feature type="region of interest" description="Disordered" evidence="1">
    <location>
        <begin position="17"/>
        <end position="50"/>
    </location>
</feature>
<gene>
    <name evidence="2" type="ORF">Bca52824_011499</name>
</gene>
<dbReference type="EMBL" id="JAAMPC010000002">
    <property type="protein sequence ID" value="KAG2328771.1"/>
    <property type="molecule type" value="Genomic_DNA"/>
</dbReference>
<evidence type="ECO:0000256" key="1">
    <source>
        <dbReference type="SAM" id="MobiDB-lite"/>
    </source>
</evidence>
<accession>A0A8X7WEU5</accession>
<reference evidence="2 3" key="1">
    <citation type="submission" date="2020-02" db="EMBL/GenBank/DDBJ databases">
        <authorList>
            <person name="Ma Q."/>
            <person name="Huang Y."/>
            <person name="Song X."/>
            <person name="Pei D."/>
        </authorList>
    </citation>
    <scope>NUCLEOTIDE SEQUENCE [LARGE SCALE GENOMIC DNA]</scope>
    <source>
        <strain evidence="2">Sxm20200214</strain>
        <tissue evidence="2">Leaf</tissue>
    </source>
</reference>
<name>A0A8X7WEU5_BRACI</name>
<organism evidence="2 3">
    <name type="scientific">Brassica carinata</name>
    <name type="common">Ethiopian mustard</name>
    <name type="synonym">Abyssinian cabbage</name>
    <dbReference type="NCBI Taxonomy" id="52824"/>
    <lineage>
        <taxon>Eukaryota</taxon>
        <taxon>Viridiplantae</taxon>
        <taxon>Streptophyta</taxon>
        <taxon>Embryophyta</taxon>
        <taxon>Tracheophyta</taxon>
        <taxon>Spermatophyta</taxon>
        <taxon>Magnoliopsida</taxon>
        <taxon>eudicotyledons</taxon>
        <taxon>Gunneridae</taxon>
        <taxon>Pentapetalae</taxon>
        <taxon>rosids</taxon>
        <taxon>malvids</taxon>
        <taxon>Brassicales</taxon>
        <taxon>Brassicaceae</taxon>
        <taxon>Brassiceae</taxon>
        <taxon>Brassica</taxon>
    </lineage>
</organism>
<dbReference type="Proteomes" id="UP000886595">
    <property type="component" value="Unassembled WGS sequence"/>
</dbReference>
<evidence type="ECO:0000313" key="2">
    <source>
        <dbReference type="EMBL" id="KAG2328771.1"/>
    </source>
</evidence>
<keyword evidence="3" id="KW-1185">Reference proteome</keyword>
<evidence type="ECO:0000313" key="3">
    <source>
        <dbReference type="Proteomes" id="UP000886595"/>
    </source>
</evidence>
<dbReference type="AlphaFoldDB" id="A0A8X7WEU5"/>
<sequence>MTWAQPLLPGRTCSRSARTAGAAFHPHRPRWESSRRAPGAGRSRRAPESTLTEIGQASMNQALMVVATKSCSLLFDLNLRIHCEASLEGGNHQVLFESFTYRILMKQVLRGPAVVSPAKKEVVVKDLSTRPRKKARQRLSVPPTEAHEEASEEVPTEARSEVTTPVGGMTKEDIERCFKDIADAMREGFGTCLKEIKYLSDRVEAVEKKQSPYVGNSTAKVIIPNKKRFPGYNPFPAVDKKKLKELAEWLKTYPHYRTLLEQKPRKSPTWWYQNLRPPYPGWRTV</sequence>